<gene>
    <name evidence="2" type="ORF">g.25114</name>
</gene>
<sequence>APEVVELNIQMEGTHKKPKSESVPVPVAPSTSSTSFPSSDLGRLVLVDPTTLRPEELPPGTLLYRSVQQTVPTNVPVQQLGAARRADAKHPNLCQHRPRCSHHFSSEHLLKKYLAQASRSHKYNCTGRRRGRRSDFDRLNPQVVISRPVFRISNNGHSEVLISQRSQGVRSMKRKASPLPSRPMKKLKFSQPSDSSAKSSAKKSKNKASSDILVSGPTGKLEKKHSKKCEKKSELTHNIKPDAHNNPYSNINSFLSPLKEIKRRKIKIRSEKHLDGIESKVVRKIDVHTPRSGKSSNKISSKTQKCPEKKRKKSSPLEDWKYKRIDHYLKKINRKSPIPFELDLNTLPLKNDTEKTTGGSDIMCIASGEACLTYFPDIKYRNTGNFEVSEGSLDTVKVQESDPPFNGQVDTIKTNESLGVDFVEEIPATVSNTSDNTGVCHKLPEENLSRPTLIAQTNDPSCENPVDTKEADQACDKGCVDEISAITKNTDSDLVIELKKNTLGFDDKNEIAIKRDLTESNSTGVENGYSFDKNKLVAGLDVIETNSTHVENGESFDKNKMATGQVVMEPYSTYVENVNLLDTNKIASEEDMMEPNSTCVENEDSFDKNKIVSGQHMMEPNST</sequence>
<feature type="compositionally biased region" description="Basic and acidic residues" evidence="1">
    <location>
        <begin position="231"/>
        <end position="243"/>
    </location>
</feature>
<feature type="region of interest" description="Disordered" evidence="1">
    <location>
        <begin position="162"/>
        <end position="252"/>
    </location>
</feature>
<feature type="compositionally biased region" description="Polar residues" evidence="1">
    <location>
        <begin position="292"/>
        <end position="304"/>
    </location>
</feature>
<dbReference type="AlphaFoldDB" id="A0A1B6L3Q9"/>
<protein>
    <submittedName>
        <fullName evidence="2">Uncharacterized protein</fullName>
    </submittedName>
</protein>
<evidence type="ECO:0000256" key="1">
    <source>
        <dbReference type="SAM" id="MobiDB-lite"/>
    </source>
</evidence>
<feature type="region of interest" description="Disordered" evidence="1">
    <location>
        <begin position="1"/>
        <end position="38"/>
    </location>
</feature>
<name>A0A1B6L3Q9_9HEMI</name>
<feature type="non-terminal residue" evidence="2">
    <location>
        <position position="1"/>
    </location>
</feature>
<feature type="compositionally biased region" description="Low complexity" evidence="1">
    <location>
        <begin position="21"/>
        <end position="38"/>
    </location>
</feature>
<feature type="region of interest" description="Disordered" evidence="1">
    <location>
        <begin position="285"/>
        <end position="317"/>
    </location>
</feature>
<reference evidence="2" key="1">
    <citation type="submission" date="2015-11" db="EMBL/GenBank/DDBJ databases">
        <title>De novo transcriptome assembly of four potential Pierce s Disease insect vectors from Arizona vineyards.</title>
        <authorList>
            <person name="Tassone E.E."/>
        </authorList>
    </citation>
    <scope>NUCLEOTIDE SEQUENCE</scope>
</reference>
<organism evidence="2">
    <name type="scientific">Graphocephala atropunctata</name>
    <dbReference type="NCBI Taxonomy" id="36148"/>
    <lineage>
        <taxon>Eukaryota</taxon>
        <taxon>Metazoa</taxon>
        <taxon>Ecdysozoa</taxon>
        <taxon>Arthropoda</taxon>
        <taxon>Hexapoda</taxon>
        <taxon>Insecta</taxon>
        <taxon>Pterygota</taxon>
        <taxon>Neoptera</taxon>
        <taxon>Paraneoptera</taxon>
        <taxon>Hemiptera</taxon>
        <taxon>Auchenorrhyncha</taxon>
        <taxon>Membracoidea</taxon>
        <taxon>Cicadellidae</taxon>
        <taxon>Cicadellinae</taxon>
        <taxon>Cicadellini</taxon>
        <taxon>Graphocephala</taxon>
    </lineage>
</organism>
<feature type="non-terminal residue" evidence="2">
    <location>
        <position position="623"/>
    </location>
</feature>
<accession>A0A1B6L3Q9</accession>
<proteinExistence type="predicted"/>
<dbReference type="EMBL" id="GEBQ01021682">
    <property type="protein sequence ID" value="JAT18295.1"/>
    <property type="molecule type" value="Transcribed_RNA"/>
</dbReference>
<evidence type="ECO:0000313" key="2">
    <source>
        <dbReference type="EMBL" id="JAT18295.1"/>
    </source>
</evidence>